<gene>
    <name evidence="3" type="ORF">M5W27_07735</name>
</gene>
<keyword evidence="1" id="KW-0812">Transmembrane</keyword>
<reference evidence="3 4" key="1">
    <citation type="submission" date="2022-05" db="EMBL/GenBank/DDBJ databases">
        <title>Genome Sequencing of Bee-Associated Microbes.</title>
        <authorList>
            <person name="Dunlap C."/>
        </authorList>
    </citation>
    <scope>NUCLEOTIDE SEQUENCE [LARGE SCALE GENOMIC DNA]</scope>
    <source>
        <strain evidence="3 4">CBP-1093</strain>
    </source>
</reference>
<proteinExistence type="predicted"/>
<sequence length="376" mass="42405">MLKGSRVEFIDSLRGFSLLGILIVNMLNFQYDYDFEKMFDPSMWGQEFGVYVTEILFQGSFYPIFSFLFGYSFIKLIESTKAKGLNTNAIVVRRGFGLIVLGMLHYIFIWNGDILLYYGACTFFLMMFLSSRIKTMLIWSGVLGALSLVVVPYLMNLVYGNDDFLTDVYAKGAYGDILLSRITVEDDMVIVTIILAIVTITLMPILGFLFGTMMVGPFALLGMAIGKKGHLTEEDRGMAYRKGWIGMIVIGLALKCATFIDAPWSEMVITLGAYVLTIGYIQAFIVFYYSKAAQGLKRLLAGLGRLSLSNYLAQSVICTTIFYSYGLGLFGQIGSIFGLLLAVGLYTAQLFISYLYLKKWRRGPVEWLMGKWVYWR</sequence>
<dbReference type="Proteomes" id="UP001527057">
    <property type="component" value="Unassembled WGS sequence"/>
</dbReference>
<organism evidence="3 4">
    <name type="scientific">Bacillus xiamenensis</name>
    <dbReference type="NCBI Taxonomy" id="1178537"/>
    <lineage>
        <taxon>Bacteria</taxon>
        <taxon>Bacillati</taxon>
        <taxon>Bacillota</taxon>
        <taxon>Bacilli</taxon>
        <taxon>Bacillales</taxon>
        <taxon>Bacillaceae</taxon>
        <taxon>Bacillus</taxon>
    </lineage>
</organism>
<protein>
    <submittedName>
        <fullName evidence="3">DUF418 domain-containing protein</fullName>
    </submittedName>
</protein>
<evidence type="ECO:0000256" key="1">
    <source>
        <dbReference type="SAM" id="Phobius"/>
    </source>
</evidence>
<feature type="transmembrane region" description="Helical" evidence="1">
    <location>
        <begin position="91"/>
        <end position="108"/>
    </location>
</feature>
<feature type="transmembrane region" description="Helical" evidence="1">
    <location>
        <begin position="243"/>
        <end position="262"/>
    </location>
</feature>
<evidence type="ECO:0000259" key="2">
    <source>
        <dbReference type="Pfam" id="PF04235"/>
    </source>
</evidence>
<feature type="transmembrane region" description="Helical" evidence="1">
    <location>
        <begin position="311"/>
        <end position="330"/>
    </location>
</feature>
<keyword evidence="1" id="KW-1133">Transmembrane helix</keyword>
<dbReference type="InterPro" id="IPR007349">
    <property type="entry name" value="DUF418"/>
</dbReference>
<feature type="transmembrane region" description="Helical" evidence="1">
    <location>
        <begin position="336"/>
        <end position="357"/>
    </location>
</feature>
<evidence type="ECO:0000313" key="3">
    <source>
        <dbReference type="EMBL" id="MCY9575731.1"/>
    </source>
</evidence>
<feature type="transmembrane region" description="Helical" evidence="1">
    <location>
        <begin position="51"/>
        <end position="71"/>
    </location>
</feature>
<dbReference type="Pfam" id="PF04235">
    <property type="entry name" value="DUF418"/>
    <property type="match status" value="1"/>
</dbReference>
<feature type="transmembrane region" description="Helical" evidence="1">
    <location>
        <begin position="189"/>
        <end position="222"/>
    </location>
</feature>
<keyword evidence="4" id="KW-1185">Reference proteome</keyword>
<dbReference type="EMBL" id="JAMDMH010000012">
    <property type="protein sequence ID" value="MCY9575731.1"/>
    <property type="molecule type" value="Genomic_DNA"/>
</dbReference>
<name>A0ABT4F0Z9_9BACI</name>
<dbReference type="PANTHER" id="PTHR30590">
    <property type="entry name" value="INNER MEMBRANE PROTEIN"/>
    <property type="match status" value="1"/>
</dbReference>
<keyword evidence="1" id="KW-0472">Membrane</keyword>
<accession>A0ABT4F0Z9</accession>
<dbReference type="PANTHER" id="PTHR30590:SF2">
    <property type="entry name" value="INNER MEMBRANE PROTEIN"/>
    <property type="match status" value="1"/>
</dbReference>
<dbReference type="InterPro" id="IPR052529">
    <property type="entry name" value="Bact_Transport_Assoc"/>
</dbReference>
<feature type="transmembrane region" description="Helical" evidence="1">
    <location>
        <begin position="268"/>
        <end position="290"/>
    </location>
</feature>
<feature type="transmembrane region" description="Helical" evidence="1">
    <location>
        <begin position="137"/>
        <end position="155"/>
    </location>
</feature>
<feature type="domain" description="DUF418" evidence="2">
    <location>
        <begin position="226"/>
        <end position="376"/>
    </location>
</feature>
<feature type="transmembrane region" description="Helical" evidence="1">
    <location>
        <begin position="12"/>
        <end position="31"/>
    </location>
</feature>
<evidence type="ECO:0000313" key="4">
    <source>
        <dbReference type="Proteomes" id="UP001527057"/>
    </source>
</evidence>
<feature type="transmembrane region" description="Helical" evidence="1">
    <location>
        <begin position="114"/>
        <end position="130"/>
    </location>
</feature>
<comment type="caution">
    <text evidence="3">The sequence shown here is derived from an EMBL/GenBank/DDBJ whole genome shotgun (WGS) entry which is preliminary data.</text>
</comment>